<proteinExistence type="predicted"/>
<keyword evidence="2" id="KW-0677">Repeat</keyword>
<feature type="domain" description="WD repeat-containing protein 54 beta-propeller" evidence="3">
    <location>
        <begin position="93"/>
        <end position="337"/>
    </location>
</feature>
<dbReference type="SMART" id="SM00320">
    <property type="entry name" value="WD40"/>
    <property type="match status" value="2"/>
</dbReference>
<dbReference type="AlphaFoldDB" id="A0A7S1DNY9"/>
<evidence type="ECO:0000256" key="2">
    <source>
        <dbReference type="ARBA" id="ARBA00022737"/>
    </source>
</evidence>
<dbReference type="InterPro" id="IPR019775">
    <property type="entry name" value="WD40_repeat_CS"/>
</dbReference>
<protein>
    <recommendedName>
        <fullName evidence="3">WD repeat-containing protein 54 beta-propeller domain-containing protein</fullName>
    </recommendedName>
</protein>
<keyword evidence="1" id="KW-0853">WD repeat</keyword>
<dbReference type="PROSITE" id="PS00678">
    <property type="entry name" value="WD_REPEATS_1"/>
    <property type="match status" value="1"/>
</dbReference>
<dbReference type="InterPro" id="IPR049546">
    <property type="entry name" value="WDR54_beta_prop"/>
</dbReference>
<gene>
    <name evidence="4" type="ORF">HAND00432_LOCUS7201</name>
</gene>
<evidence type="ECO:0000256" key="1">
    <source>
        <dbReference type="ARBA" id="ARBA00022574"/>
    </source>
</evidence>
<sequence length="350" mass="37614">MWGDSTTHIKLSRPQSDQYVTPSLGFNVLSAHEKSMAFPHLTETIVIPNLAAPKTERGALPCLALKCESTVMQAKLCTIGTHAEAAAVLVCLTTTGVQLWEPLQGKKLASVAIPESDPSLSPAERQSFCKGAVIIPRAEGKHSLIVGTSAGQLHALEADNFRFVYDTKLEGYAHSYPISDVSSSHEASYLEQALPPQCTFATACEGGVICVWDASLLNPVAEMRAPGECITAVRLRANLCIASTVLGKIFIFNVDSRAIIADIQAHARACAAIAIHPLNLVIASVSEDTHWVVWNLDRVEKQEIEAIASGTVKDKMLCGVSFTGERGKDLHLAAFDSEYIFHLEGDPVPG</sequence>
<evidence type="ECO:0000259" key="3">
    <source>
        <dbReference type="Pfam" id="PF21031"/>
    </source>
</evidence>
<dbReference type="EMBL" id="HBFX01012131">
    <property type="protein sequence ID" value="CAD8952665.1"/>
    <property type="molecule type" value="Transcribed_RNA"/>
</dbReference>
<accession>A0A7S1DNY9</accession>
<dbReference type="Gene3D" id="2.130.10.10">
    <property type="entry name" value="YVTN repeat-like/Quinoprotein amine dehydrogenase"/>
    <property type="match status" value="1"/>
</dbReference>
<dbReference type="InterPro" id="IPR001680">
    <property type="entry name" value="WD40_rpt"/>
</dbReference>
<dbReference type="InterPro" id="IPR036322">
    <property type="entry name" value="WD40_repeat_dom_sf"/>
</dbReference>
<evidence type="ECO:0000313" key="4">
    <source>
        <dbReference type="EMBL" id="CAD8952665.1"/>
    </source>
</evidence>
<reference evidence="4" key="1">
    <citation type="submission" date="2021-01" db="EMBL/GenBank/DDBJ databases">
        <authorList>
            <person name="Corre E."/>
            <person name="Pelletier E."/>
            <person name="Niang G."/>
            <person name="Scheremetjew M."/>
            <person name="Finn R."/>
            <person name="Kale V."/>
            <person name="Holt S."/>
            <person name="Cochrane G."/>
            <person name="Meng A."/>
            <person name="Brown T."/>
            <person name="Cohen L."/>
        </authorList>
    </citation>
    <scope>NUCLEOTIDE SEQUENCE</scope>
    <source>
        <strain evidence="4">CCMP644</strain>
    </source>
</reference>
<organism evidence="4">
    <name type="scientific">Hemiselmis andersenii</name>
    <name type="common">Cryptophyte alga</name>
    <dbReference type="NCBI Taxonomy" id="464988"/>
    <lineage>
        <taxon>Eukaryota</taxon>
        <taxon>Cryptophyceae</taxon>
        <taxon>Cryptomonadales</taxon>
        <taxon>Hemiselmidaceae</taxon>
        <taxon>Hemiselmis</taxon>
    </lineage>
</organism>
<dbReference type="SUPFAM" id="SSF50978">
    <property type="entry name" value="WD40 repeat-like"/>
    <property type="match status" value="1"/>
</dbReference>
<dbReference type="InterPro" id="IPR015943">
    <property type="entry name" value="WD40/YVTN_repeat-like_dom_sf"/>
</dbReference>
<name>A0A7S1DNY9_HEMAN</name>
<dbReference type="Pfam" id="PF21031">
    <property type="entry name" value="WDR54"/>
    <property type="match status" value="1"/>
</dbReference>